<evidence type="ECO:0000313" key="2">
    <source>
        <dbReference type="EMBL" id="AMB84591.1"/>
    </source>
</evidence>
<dbReference type="Proteomes" id="UP000063229">
    <property type="component" value="Chromosome"/>
</dbReference>
<protein>
    <submittedName>
        <fullName evidence="2">Uncharacterized protein</fullName>
    </submittedName>
</protein>
<accession>A0A0X1SXL1</accession>
<keyword evidence="3" id="KW-1185">Reference proteome</keyword>
<dbReference type="AlphaFoldDB" id="A0A0X1SXL1"/>
<proteinExistence type="predicted"/>
<reference evidence="2 3" key="1">
    <citation type="submission" date="2016-01" db="EMBL/GenBank/DDBJ databases">
        <authorList>
            <person name="McClelland M."/>
            <person name="Jain A."/>
            <person name="Saraogi P."/>
            <person name="Mendelson R."/>
            <person name="Westerman R."/>
            <person name="SanMiguel P."/>
            <person name="Csonka L."/>
        </authorList>
    </citation>
    <scope>NUCLEOTIDE SEQUENCE [LARGE SCALE GENOMIC DNA]</scope>
    <source>
        <strain evidence="2 3">NCPPB 2472</strain>
    </source>
</reference>
<feature type="region of interest" description="Disordered" evidence="1">
    <location>
        <begin position="1"/>
        <end position="26"/>
    </location>
</feature>
<feature type="compositionally biased region" description="Basic and acidic residues" evidence="1">
    <location>
        <begin position="14"/>
        <end position="26"/>
    </location>
</feature>
<evidence type="ECO:0000313" key="3">
    <source>
        <dbReference type="Proteomes" id="UP000063229"/>
    </source>
</evidence>
<name>A0A0X1SXL1_PSEAA</name>
<dbReference type="RefSeq" id="WP_017130901.1">
    <property type="nucleotide sequence ID" value="NZ_CP014135.1"/>
</dbReference>
<dbReference type="OrthoDB" id="7024978at2"/>
<gene>
    <name evidence="2" type="ORF">AWM79_04390</name>
</gene>
<sequence length="660" mass="71989">MPEAKSAATGFPSRNEETPKALKEPHVPDALPLLADESAYVIPRSAQSQDLRVEVVELWGGSGTLDPGEITTVEFYWDDEAKPVDTRTVMAPYGSEIIPFFGFIPALKLGVSGPHQVRYVVELVSGNPTELSHPISVNIDKEGPNQAQPWVKLKFPAEVERDGVTDAYLAVNGDRVVATVEHWSDIRLEDVVEAYWERLPFRDLDPVASVEIEQMHKDGAPVELIFEGEDIRRNGNGEFTAYYHLIDRAGNTGLRSDRALVRVNLTASPITLPAPRVPQADDGLVDLEDARSPGGVYMLIDRVLDLEDGDVISPFWNMIPLPVIVFDASLTWPQRVAIDWSILSAGGFEVTPGTVLARYTWRRGIGTARPSDPRFVPVDLTVAGPVNPGNPDPINNRLEQVTIKGVTGDNIITGADAGRPVRAVVPLYADPRPGQELELMWAAHPTPVDTHTVQTGEREGDEVEFFIPWAIVEPVGNAVVQAYYWTFNGVNRQRAPDTPINVNVIPIIGLARPEFPDVTYDGGPSSGFINCSHLPWLGVRVRIPGDPVRLAMGDKIELSWVGHAGATNNAPVIPETVEVFPHTLTAEEALNGYIFVVPFDPYVKLPGLIKPAEGSDSPRNGCAVVGYRLIKAQGGVGKSGERLLPISLIRVNQPPCLGED</sequence>
<evidence type="ECO:0000256" key="1">
    <source>
        <dbReference type="SAM" id="MobiDB-lite"/>
    </source>
</evidence>
<organism evidence="2 3">
    <name type="scientific">Pseudomonas agarici</name>
    <dbReference type="NCBI Taxonomy" id="46677"/>
    <lineage>
        <taxon>Bacteria</taxon>
        <taxon>Pseudomonadati</taxon>
        <taxon>Pseudomonadota</taxon>
        <taxon>Gammaproteobacteria</taxon>
        <taxon>Pseudomonadales</taxon>
        <taxon>Pseudomonadaceae</taxon>
        <taxon>Pseudomonas</taxon>
    </lineage>
</organism>
<dbReference type="KEGG" id="pagb:AWM79_04390"/>
<dbReference type="EMBL" id="CP014135">
    <property type="protein sequence ID" value="AMB84591.1"/>
    <property type="molecule type" value="Genomic_DNA"/>
</dbReference>